<proteinExistence type="predicted"/>
<feature type="compositionally biased region" description="Polar residues" evidence="1">
    <location>
        <begin position="333"/>
        <end position="344"/>
    </location>
</feature>
<gene>
    <name evidence="2" type="ORF">CAEBREN_03540</name>
</gene>
<accession>G0MB06</accession>
<evidence type="ECO:0000256" key="1">
    <source>
        <dbReference type="SAM" id="MobiDB-lite"/>
    </source>
</evidence>
<evidence type="ECO:0000313" key="2">
    <source>
        <dbReference type="EMBL" id="EGT40704.1"/>
    </source>
</evidence>
<feature type="region of interest" description="Disordered" evidence="1">
    <location>
        <begin position="1"/>
        <end position="103"/>
    </location>
</feature>
<organism evidence="3">
    <name type="scientific">Caenorhabditis brenneri</name>
    <name type="common">Nematode worm</name>
    <dbReference type="NCBI Taxonomy" id="135651"/>
    <lineage>
        <taxon>Eukaryota</taxon>
        <taxon>Metazoa</taxon>
        <taxon>Ecdysozoa</taxon>
        <taxon>Nematoda</taxon>
        <taxon>Chromadorea</taxon>
        <taxon>Rhabditida</taxon>
        <taxon>Rhabditina</taxon>
        <taxon>Rhabditomorpha</taxon>
        <taxon>Rhabditoidea</taxon>
        <taxon>Rhabditidae</taxon>
        <taxon>Peloderinae</taxon>
        <taxon>Caenorhabditis</taxon>
    </lineage>
</organism>
<protein>
    <submittedName>
        <fullName evidence="2">Uncharacterized protein</fullName>
    </submittedName>
</protein>
<name>G0MB06_CAEBE</name>
<sequence length="362" mass="42730">MNNNQNARLEAQEENSQPSVDEPPIKKEPVTPGDSADDNEDDDDDVFMREAPEKENQGVESQPPEDDEEPGQSRKQVVKVEQDEEMVQDGQLKQKEADRESSNDFRSQWYQQVYIGNEYNLKADLADPGFKFFFYVDSIVNLVKKPERTRSWMTHIWNASVLAMEPSGRNLFLYERCATLLAELAKTEEHEIMRIIKSHRYVLFKMGRFNVEDLFENRRLEQNARKPRELVNRTITHMITYFQQFNMTFEDCPEGCCMYYYEGITYIRGAVEQLEAETSKRRFEVECRRRENMMLLERDQREFPFSRRHLSDPESLEYFQARLIALQKDKENQMNQSETFNQAVEQDIPDEDNDAVSLDLSS</sequence>
<feature type="compositionally biased region" description="Acidic residues" evidence="1">
    <location>
        <begin position="35"/>
        <end position="45"/>
    </location>
</feature>
<dbReference type="EMBL" id="GL379788">
    <property type="protein sequence ID" value="EGT40704.1"/>
    <property type="molecule type" value="Genomic_DNA"/>
</dbReference>
<dbReference type="AlphaFoldDB" id="G0MB06"/>
<dbReference type="HOGENOM" id="CLU_765534_0_0_1"/>
<feature type="compositionally biased region" description="Basic and acidic residues" evidence="1">
    <location>
        <begin position="92"/>
        <end position="103"/>
    </location>
</feature>
<feature type="compositionally biased region" description="Basic and acidic residues" evidence="1">
    <location>
        <begin position="46"/>
        <end position="57"/>
    </location>
</feature>
<reference evidence="3" key="1">
    <citation type="submission" date="2011-07" db="EMBL/GenBank/DDBJ databases">
        <authorList>
            <consortium name="Caenorhabditis brenneri Sequencing and Analysis Consortium"/>
            <person name="Wilson R.K."/>
        </authorList>
    </citation>
    <scope>NUCLEOTIDE SEQUENCE [LARGE SCALE GENOMIC DNA]</scope>
    <source>
        <strain evidence="3">PB2801</strain>
    </source>
</reference>
<dbReference type="Proteomes" id="UP000008068">
    <property type="component" value="Unassembled WGS sequence"/>
</dbReference>
<feature type="region of interest" description="Disordered" evidence="1">
    <location>
        <begin position="332"/>
        <end position="362"/>
    </location>
</feature>
<evidence type="ECO:0000313" key="3">
    <source>
        <dbReference type="Proteomes" id="UP000008068"/>
    </source>
</evidence>
<dbReference type="InParanoid" id="G0MB06"/>
<keyword evidence="3" id="KW-1185">Reference proteome</keyword>